<dbReference type="PANTHER" id="PTHR34846">
    <property type="entry name" value="4-CARBOXYMUCONOLACTONE DECARBOXYLASE FAMILY PROTEIN (AFU_ORTHOLOGUE AFUA_6G11590)"/>
    <property type="match status" value="1"/>
</dbReference>
<organism evidence="2 3">
    <name type="scientific">Lithohypha guttulata</name>
    <dbReference type="NCBI Taxonomy" id="1690604"/>
    <lineage>
        <taxon>Eukaryota</taxon>
        <taxon>Fungi</taxon>
        <taxon>Dikarya</taxon>
        <taxon>Ascomycota</taxon>
        <taxon>Pezizomycotina</taxon>
        <taxon>Eurotiomycetes</taxon>
        <taxon>Chaetothyriomycetidae</taxon>
        <taxon>Chaetothyriales</taxon>
        <taxon>Trichomeriaceae</taxon>
        <taxon>Lithohypha</taxon>
    </lineage>
</organism>
<dbReference type="PANTHER" id="PTHR34846:SF9">
    <property type="entry name" value="4-CARBOXYMUCONOLACTONE DECARBOXYLASE FAMILY PROTEIN (AFU_ORTHOLOGUE AFUA_1G03690)"/>
    <property type="match status" value="1"/>
</dbReference>
<comment type="caution">
    <text evidence="2">The sequence shown here is derived from an EMBL/GenBank/DDBJ whole genome shotgun (WGS) entry which is preliminary data.</text>
</comment>
<reference evidence="2 3" key="1">
    <citation type="submission" date="2023-08" db="EMBL/GenBank/DDBJ databases">
        <title>Black Yeasts Isolated from many extreme environments.</title>
        <authorList>
            <person name="Coleine C."/>
            <person name="Stajich J.E."/>
            <person name="Selbmann L."/>
        </authorList>
    </citation>
    <scope>NUCLEOTIDE SEQUENCE [LARGE SCALE GENOMIC DNA]</scope>
    <source>
        <strain evidence="2 3">CCFEE 5885</strain>
    </source>
</reference>
<keyword evidence="3" id="KW-1185">Reference proteome</keyword>
<evidence type="ECO:0000313" key="3">
    <source>
        <dbReference type="Proteomes" id="UP001345013"/>
    </source>
</evidence>
<dbReference type="EMBL" id="JAVRRG010000014">
    <property type="protein sequence ID" value="KAK5098552.1"/>
    <property type="molecule type" value="Genomic_DNA"/>
</dbReference>
<evidence type="ECO:0000313" key="2">
    <source>
        <dbReference type="EMBL" id="KAK5098552.1"/>
    </source>
</evidence>
<sequence length="204" mass="22873">MRLPYVDNPPNFTSEDDKQVLERVKARRGERGLLPLDLALLHAPKVADGWNALLGAIRTKTSLSDNIREIAICRPALINQAWFEWNAHCPLLEESDSFKSDKSKIETVQELHPTSAGSLDDKEWATLRYADAMTRDVTVPQGLFDEVKKLFSEQEVVEITTTVASYNLVSRFLVALDVGEANDKKPEFTTKVTNPTSSDKNIQS</sequence>
<name>A0ABR0KJN8_9EURO</name>
<feature type="region of interest" description="Disordered" evidence="1">
    <location>
        <begin position="184"/>
        <end position="204"/>
    </location>
</feature>
<accession>A0ABR0KJN8</accession>
<proteinExistence type="predicted"/>
<dbReference type="InterPro" id="IPR029032">
    <property type="entry name" value="AhpD-like"/>
</dbReference>
<evidence type="ECO:0000256" key="1">
    <source>
        <dbReference type="SAM" id="MobiDB-lite"/>
    </source>
</evidence>
<feature type="compositionally biased region" description="Polar residues" evidence="1">
    <location>
        <begin position="190"/>
        <end position="204"/>
    </location>
</feature>
<protein>
    <recommendedName>
        <fullName evidence="4">Carboxymuconolactone decarboxylase-like domain-containing protein</fullName>
    </recommendedName>
</protein>
<gene>
    <name evidence="2" type="ORF">LTR24_001872</name>
</gene>
<dbReference type="SUPFAM" id="SSF69118">
    <property type="entry name" value="AhpD-like"/>
    <property type="match status" value="1"/>
</dbReference>
<dbReference type="Proteomes" id="UP001345013">
    <property type="component" value="Unassembled WGS sequence"/>
</dbReference>
<evidence type="ECO:0008006" key="4">
    <source>
        <dbReference type="Google" id="ProtNLM"/>
    </source>
</evidence>
<dbReference type="Gene3D" id="1.20.1290.10">
    <property type="entry name" value="AhpD-like"/>
    <property type="match status" value="1"/>
</dbReference>